<comment type="caution">
    <text evidence="3">The sequence shown here is derived from an EMBL/GenBank/DDBJ whole genome shotgun (WGS) entry which is preliminary data.</text>
</comment>
<keyword evidence="3" id="KW-0378">Hydrolase</keyword>
<dbReference type="Pfam" id="PF20408">
    <property type="entry name" value="Abhydrolase_11"/>
    <property type="match status" value="1"/>
</dbReference>
<evidence type="ECO:0000256" key="1">
    <source>
        <dbReference type="SAM" id="MobiDB-lite"/>
    </source>
</evidence>
<evidence type="ECO:0000313" key="4">
    <source>
        <dbReference type="Proteomes" id="UP000271227"/>
    </source>
</evidence>
<protein>
    <submittedName>
        <fullName evidence="3">Dienelactone hydrolase</fullName>
    </submittedName>
</protein>
<dbReference type="RefSeq" id="WP_211332243.1">
    <property type="nucleotide sequence ID" value="NZ_REFR01000013.1"/>
</dbReference>
<dbReference type="InParanoid" id="A0A3M0CMD2"/>
<dbReference type="EMBL" id="REFR01000013">
    <property type="protein sequence ID" value="RMB04393.1"/>
    <property type="molecule type" value="Genomic_DNA"/>
</dbReference>
<dbReference type="InterPro" id="IPR046879">
    <property type="entry name" value="KANL3/Tex30_Abhydrolase"/>
</dbReference>
<dbReference type="GO" id="GO:0016787">
    <property type="term" value="F:hydrolase activity"/>
    <property type="evidence" value="ECO:0007669"/>
    <property type="project" value="UniProtKB-KW"/>
</dbReference>
<name>A0A3M0CMD2_9PROT</name>
<feature type="domain" description="KANL3/Tex30 alpha/beta hydrolase-like" evidence="2">
    <location>
        <begin position="37"/>
        <end position="199"/>
    </location>
</feature>
<accession>A0A3M0CMD2</accession>
<dbReference type="InterPro" id="IPR029058">
    <property type="entry name" value="AB_hydrolase_fold"/>
</dbReference>
<reference evidence="3 4" key="1">
    <citation type="submission" date="2018-10" db="EMBL/GenBank/DDBJ databases">
        <title>Genomic Encyclopedia of Archaeal and Bacterial Type Strains, Phase II (KMG-II): from individual species to whole genera.</title>
        <authorList>
            <person name="Goeker M."/>
        </authorList>
    </citation>
    <scope>NUCLEOTIDE SEQUENCE [LARGE SCALE GENOMIC DNA]</scope>
    <source>
        <strain evidence="3 4">DSM 25217</strain>
    </source>
</reference>
<sequence length="243" mass="25891">MPIQPTADTGTPVSRDVIIPPYDLPGRLCVPANALGMVVFAHGSGSSRHSPRNMQVAESLQKARLATLLFDLLHGHEAQDRARVFDIPLLARRLAAAGHWTRDDPETAALNLGYFGASTGAAAALVAAAEGAPQVRAVVSRGGRPDLAGSYLTRVQAPTLLIVGDRDTGVIELNEQARAQLAGRREMRLVPGATHLFEEPGCLEAVVALTVDWFTRHLPDEPVDDPADKAEDTPEGAGVEIHR</sequence>
<feature type="region of interest" description="Disordered" evidence="1">
    <location>
        <begin position="220"/>
        <end position="243"/>
    </location>
</feature>
<evidence type="ECO:0000313" key="3">
    <source>
        <dbReference type="EMBL" id="RMB04393.1"/>
    </source>
</evidence>
<feature type="compositionally biased region" description="Basic and acidic residues" evidence="1">
    <location>
        <begin position="220"/>
        <end position="232"/>
    </location>
</feature>
<dbReference type="Proteomes" id="UP000271227">
    <property type="component" value="Unassembled WGS sequence"/>
</dbReference>
<gene>
    <name evidence="3" type="ORF">BXY39_2654</name>
</gene>
<proteinExistence type="predicted"/>
<dbReference type="SUPFAM" id="SSF53474">
    <property type="entry name" value="alpha/beta-Hydrolases"/>
    <property type="match status" value="1"/>
</dbReference>
<keyword evidence="4" id="KW-1185">Reference proteome</keyword>
<dbReference type="AlphaFoldDB" id="A0A3M0CMD2"/>
<dbReference type="Gene3D" id="3.40.50.1820">
    <property type="entry name" value="alpha/beta hydrolase"/>
    <property type="match status" value="1"/>
</dbReference>
<organism evidence="3 4">
    <name type="scientific">Eilatimonas milleporae</name>
    <dbReference type="NCBI Taxonomy" id="911205"/>
    <lineage>
        <taxon>Bacteria</taxon>
        <taxon>Pseudomonadati</taxon>
        <taxon>Pseudomonadota</taxon>
        <taxon>Alphaproteobacteria</taxon>
        <taxon>Kordiimonadales</taxon>
        <taxon>Kordiimonadaceae</taxon>
        <taxon>Eilatimonas</taxon>
    </lineage>
</organism>
<evidence type="ECO:0000259" key="2">
    <source>
        <dbReference type="Pfam" id="PF20408"/>
    </source>
</evidence>